<dbReference type="Proteomes" id="UP001183817">
    <property type="component" value="Unassembled WGS sequence"/>
</dbReference>
<dbReference type="InterPro" id="IPR036388">
    <property type="entry name" value="WH-like_DNA-bd_sf"/>
</dbReference>
<evidence type="ECO:0000256" key="2">
    <source>
        <dbReference type="ARBA" id="ARBA00023163"/>
    </source>
</evidence>
<sequence>MGARGHDARNQDELQDLLLESEGFSDFMLELVLIAAAGLGSGKPVLCSITVEREGFPLTVASSELDAMVLDERQYAFDNGPCLTALRQQRKVFIPEIDESRTWRDYAREIGSSGVHAILAVPVEAGSGTQAALNCYAREPGIMDSDFVSAVEAFAGSISRILRLALRFHLPALAGADLGSELRARGLVDGAVAVIMVRDKCSRAEAFAQLSRSAFSANVRLGDRAIEVLREARRARGME</sequence>
<reference evidence="4 5" key="1">
    <citation type="submission" date="2023-07" db="EMBL/GenBank/DDBJ databases">
        <title>Sequencing the genomes of 1000 actinobacteria strains.</title>
        <authorList>
            <person name="Klenk H.-P."/>
        </authorList>
    </citation>
    <scope>NUCLEOTIDE SEQUENCE [LARGE SCALE GENOMIC DNA]</scope>
    <source>
        <strain evidence="4 5">DSM 20167</strain>
    </source>
</reference>
<evidence type="ECO:0000313" key="5">
    <source>
        <dbReference type="Proteomes" id="UP001183817"/>
    </source>
</evidence>
<evidence type="ECO:0000256" key="1">
    <source>
        <dbReference type="ARBA" id="ARBA00023015"/>
    </source>
</evidence>
<dbReference type="InterPro" id="IPR005561">
    <property type="entry name" value="ANTAR"/>
</dbReference>
<gene>
    <name evidence="4" type="ORF">J2S64_002002</name>
</gene>
<dbReference type="SMART" id="SM01012">
    <property type="entry name" value="ANTAR"/>
    <property type="match status" value="1"/>
</dbReference>
<dbReference type="Pfam" id="PF03861">
    <property type="entry name" value="ANTAR"/>
    <property type="match status" value="1"/>
</dbReference>
<feature type="domain" description="ANTAR" evidence="3">
    <location>
        <begin position="168"/>
        <end position="229"/>
    </location>
</feature>
<organism evidence="4 5">
    <name type="scientific">Paeniglutamicibacter sulfureus</name>
    <dbReference type="NCBI Taxonomy" id="43666"/>
    <lineage>
        <taxon>Bacteria</taxon>
        <taxon>Bacillati</taxon>
        <taxon>Actinomycetota</taxon>
        <taxon>Actinomycetes</taxon>
        <taxon>Micrococcales</taxon>
        <taxon>Micrococcaceae</taxon>
        <taxon>Paeniglutamicibacter</taxon>
    </lineage>
</organism>
<keyword evidence="5" id="KW-1185">Reference proteome</keyword>
<evidence type="ECO:0000259" key="3">
    <source>
        <dbReference type="PROSITE" id="PS50921"/>
    </source>
</evidence>
<dbReference type="RefSeq" id="WP_310290112.1">
    <property type="nucleotide sequence ID" value="NZ_BAAAWO010000001.1"/>
</dbReference>
<dbReference type="SUPFAM" id="SSF55781">
    <property type="entry name" value="GAF domain-like"/>
    <property type="match status" value="1"/>
</dbReference>
<comment type="caution">
    <text evidence="4">The sequence shown here is derived from an EMBL/GenBank/DDBJ whole genome shotgun (WGS) entry which is preliminary data.</text>
</comment>
<keyword evidence="1" id="KW-0805">Transcription regulation</keyword>
<dbReference type="Gene3D" id="3.30.450.40">
    <property type="match status" value="1"/>
</dbReference>
<dbReference type="Gene3D" id="1.10.10.10">
    <property type="entry name" value="Winged helix-like DNA-binding domain superfamily/Winged helix DNA-binding domain"/>
    <property type="match status" value="1"/>
</dbReference>
<dbReference type="Pfam" id="PF13185">
    <property type="entry name" value="GAF_2"/>
    <property type="match status" value="1"/>
</dbReference>
<keyword evidence="2" id="KW-0804">Transcription</keyword>
<dbReference type="PROSITE" id="PS50921">
    <property type="entry name" value="ANTAR"/>
    <property type="match status" value="1"/>
</dbReference>
<proteinExistence type="predicted"/>
<dbReference type="EMBL" id="JAVDYI010000001">
    <property type="protein sequence ID" value="MDR7358311.1"/>
    <property type="molecule type" value="Genomic_DNA"/>
</dbReference>
<dbReference type="InterPro" id="IPR029016">
    <property type="entry name" value="GAF-like_dom_sf"/>
</dbReference>
<dbReference type="InterPro" id="IPR003018">
    <property type="entry name" value="GAF"/>
</dbReference>
<accession>A0ABU2BJ36</accession>
<evidence type="ECO:0000313" key="4">
    <source>
        <dbReference type="EMBL" id="MDR7358311.1"/>
    </source>
</evidence>
<name>A0ABU2BJ36_9MICC</name>
<protein>
    <submittedName>
        <fullName evidence="4">GAF domain-containing protein</fullName>
    </submittedName>
</protein>